<evidence type="ECO:0000256" key="3">
    <source>
        <dbReference type="ARBA" id="ARBA00023163"/>
    </source>
</evidence>
<evidence type="ECO:0000313" key="8">
    <source>
        <dbReference type="Proteomes" id="UP000239735"/>
    </source>
</evidence>
<dbReference type="GO" id="GO:0003700">
    <property type="term" value="F:DNA-binding transcription factor activity"/>
    <property type="evidence" value="ECO:0007669"/>
    <property type="project" value="TreeGrafter"/>
</dbReference>
<evidence type="ECO:0000259" key="6">
    <source>
        <dbReference type="PROSITE" id="PS50977"/>
    </source>
</evidence>
<keyword evidence="2 4" id="KW-0238">DNA-binding</keyword>
<dbReference type="Proteomes" id="UP000239735">
    <property type="component" value="Unassembled WGS sequence"/>
</dbReference>
<dbReference type="EMBL" id="OKRB01000012">
    <property type="protein sequence ID" value="SPE17637.1"/>
    <property type="molecule type" value="Genomic_DNA"/>
</dbReference>
<dbReference type="PROSITE" id="PS50977">
    <property type="entry name" value="HTH_TETR_2"/>
    <property type="match status" value="1"/>
</dbReference>
<dbReference type="SUPFAM" id="SSF46689">
    <property type="entry name" value="Homeodomain-like"/>
    <property type="match status" value="1"/>
</dbReference>
<feature type="domain" description="HTH tetR-type" evidence="6">
    <location>
        <begin position="26"/>
        <end position="86"/>
    </location>
</feature>
<dbReference type="Gene3D" id="1.10.357.10">
    <property type="entry name" value="Tetracycline Repressor, domain 2"/>
    <property type="match status" value="1"/>
</dbReference>
<sequence>MSRSPKSRNSARRTRPGMGRRERRAAETRVRLFRSALKLIAEHGLANVTVEDITEAADVGKGTFFNYFASKDHVLGVMAEIQLSKGREAAAKAAEGRQSIQMVLRHLVRGLAEEPGRSPRLARALISSFLASDSVRNILKRHMHEGRKTIGGIIAMGQKRGEIDPRLNKEKVALQFLQTVLGTVLLWSLHEKPALATWMGNSFEHFWRSVAAPRKK</sequence>
<feature type="DNA-binding region" description="H-T-H motif" evidence="4">
    <location>
        <begin position="49"/>
        <end position="68"/>
    </location>
</feature>
<dbReference type="InterPro" id="IPR023772">
    <property type="entry name" value="DNA-bd_HTH_TetR-type_CS"/>
</dbReference>
<evidence type="ECO:0000256" key="1">
    <source>
        <dbReference type="ARBA" id="ARBA00023015"/>
    </source>
</evidence>
<dbReference type="AlphaFoldDB" id="A0A2N9L2T3"/>
<evidence type="ECO:0000256" key="4">
    <source>
        <dbReference type="PROSITE-ProRule" id="PRU00335"/>
    </source>
</evidence>
<evidence type="ECO:0000313" key="7">
    <source>
        <dbReference type="EMBL" id="SPE17637.1"/>
    </source>
</evidence>
<proteinExistence type="predicted"/>
<dbReference type="PANTHER" id="PTHR30055">
    <property type="entry name" value="HTH-TYPE TRANSCRIPTIONAL REGULATOR RUTR"/>
    <property type="match status" value="1"/>
</dbReference>
<keyword evidence="1" id="KW-0805">Transcription regulation</keyword>
<dbReference type="InterPro" id="IPR009057">
    <property type="entry name" value="Homeodomain-like_sf"/>
</dbReference>
<organism evidence="7 8">
    <name type="scientific">Candidatus Sulfuritelmatomonas gaucii</name>
    <dbReference type="NCBI Taxonomy" id="2043161"/>
    <lineage>
        <taxon>Bacteria</taxon>
        <taxon>Pseudomonadati</taxon>
        <taxon>Acidobacteriota</taxon>
        <taxon>Terriglobia</taxon>
        <taxon>Terriglobales</taxon>
        <taxon>Acidobacteriaceae</taxon>
        <taxon>Candidatus Sulfuritelmatomonas</taxon>
    </lineage>
</organism>
<dbReference type="InterPro" id="IPR050109">
    <property type="entry name" value="HTH-type_TetR-like_transc_reg"/>
</dbReference>
<feature type="compositionally biased region" description="Basic residues" evidence="5">
    <location>
        <begin position="1"/>
        <end position="15"/>
    </location>
</feature>
<reference evidence="8" key="1">
    <citation type="submission" date="2018-02" db="EMBL/GenBank/DDBJ databases">
        <authorList>
            <person name="Hausmann B."/>
        </authorList>
    </citation>
    <scope>NUCLEOTIDE SEQUENCE [LARGE SCALE GENOMIC DNA]</scope>
    <source>
        <strain evidence="8">Peat soil MAG SbA5</strain>
    </source>
</reference>
<dbReference type="PRINTS" id="PR00455">
    <property type="entry name" value="HTHTETR"/>
</dbReference>
<dbReference type="InterPro" id="IPR001647">
    <property type="entry name" value="HTH_TetR"/>
</dbReference>
<dbReference type="Pfam" id="PF00440">
    <property type="entry name" value="TetR_N"/>
    <property type="match status" value="1"/>
</dbReference>
<dbReference type="PANTHER" id="PTHR30055:SF238">
    <property type="entry name" value="MYCOFACTOCIN BIOSYNTHESIS TRANSCRIPTIONAL REGULATOR MFTR-RELATED"/>
    <property type="match status" value="1"/>
</dbReference>
<dbReference type="InterPro" id="IPR036271">
    <property type="entry name" value="Tet_transcr_reg_TetR-rel_C_sf"/>
</dbReference>
<gene>
    <name evidence="7" type="ORF">SBA5_1090002</name>
</gene>
<evidence type="ECO:0000256" key="2">
    <source>
        <dbReference type="ARBA" id="ARBA00023125"/>
    </source>
</evidence>
<dbReference type="GO" id="GO:0000976">
    <property type="term" value="F:transcription cis-regulatory region binding"/>
    <property type="evidence" value="ECO:0007669"/>
    <property type="project" value="TreeGrafter"/>
</dbReference>
<dbReference type="InterPro" id="IPR011075">
    <property type="entry name" value="TetR_C"/>
</dbReference>
<protein>
    <submittedName>
        <fullName evidence="7">Transcriptional regulator</fullName>
    </submittedName>
</protein>
<accession>A0A2N9L2T3</accession>
<dbReference type="SUPFAM" id="SSF48498">
    <property type="entry name" value="Tetracyclin repressor-like, C-terminal domain"/>
    <property type="match status" value="1"/>
</dbReference>
<name>A0A2N9L2T3_9BACT</name>
<dbReference type="PROSITE" id="PS01081">
    <property type="entry name" value="HTH_TETR_1"/>
    <property type="match status" value="1"/>
</dbReference>
<dbReference type="Pfam" id="PF16925">
    <property type="entry name" value="TetR_C_13"/>
    <property type="match status" value="1"/>
</dbReference>
<evidence type="ECO:0000256" key="5">
    <source>
        <dbReference type="SAM" id="MobiDB-lite"/>
    </source>
</evidence>
<keyword evidence="3" id="KW-0804">Transcription</keyword>
<feature type="region of interest" description="Disordered" evidence="5">
    <location>
        <begin position="1"/>
        <end position="26"/>
    </location>
</feature>